<dbReference type="GO" id="GO:0005737">
    <property type="term" value="C:cytoplasm"/>
    <property type="evidence" value="ECO:0007669"/>
    <property type="project" value="TreeGrafter"/>
</dbReference>
<keyword evidence="4" id="KW-1185">Reference proteome</keyword>
<dbReference type="InterPro" id="IPR036264">
    <property type="entry name" value="Bact_exopeptidase_dim_dom"/>
</dbReference>
<gene>
    <name evidence="3" type="ORF">N780_08005</name>
</gene>
<dbReference type="SUPFAM" id="SSF53187">
    <property type="entry name" value="Zn-dependent exopeptidases"/>
    <property type="match status" value="1"/>
</dbReference>
<dbReference type="GO" id="GO:0046657">
    <property type="term" value="P:folic acid catabolic process"/>
    <property type="evidence" value="ECO:0007669"/>
    <property type="project" value="TreeGrafter"/>
</dbReference>
<dbReference type="Gene3D" id="3.30.70.360">
    <property type="match status" value="1"/>
</dbReference>
<dbReference type="EMBL" id="AVBG01000007">
    <property type="protein sequence ID" value="KGP91171.1"/>
    <property type="molecule type" value="Genomic_DNA"/>
</dbReference>
<evidence type="ECO:0000313" key="3">
    <source>
        <dbReference type="EMBL" id="KGP91171.1"/>
    </source>
</evidence>
<dbReference type="STRING" id="1385513.N780_08005"/>
<name>A0A0A2UXA9_9BACI</name>
<dbReference type="GO" id="GO:0016805">
    <property type="term" value="F:dipeptidase activity"/>
    <property type="evidence" value="ECO:0007669"/>
    <property type="project" value="InterPro"/>
</dbReference>
<dbReference type="InterPro" id="IPR017439">
    <property type="entry name" value="Amidohydrolase"/>
</dbReference>
<dbReference type="PIRSF" id="PIRSF037226">
    <property type="entry name" value="Amidohydrolase_ACY1L2_prd"/>
    <property type="match status" value="1"/>
</dbReference>
<dbReference type="eggNOG" id="COG1473">
    <property type="taxonomic scope" value="Bacteria"/>
</dbReference>
<dbReference type="Pfam" id="PF01546">
    <property type="entry name" value="Peptidase_M20"/>
    <property type="match status" value="1"/>
</dbReference>
<dbReference type="CDD" id="cd03887">
    <property type="entry name" value="M20_Acy1L2"/>
    <property type="match status" value="1"/>
</dbReference>
<proteinExistence type="inferred from homology"/>
<dbReference type="PANTHER" id="PTHR30575:SF0">
    <property type="entry name" value="XAA-ARG DIPEPTIDASE"/>
    <property type="match status" value="1"/>
</dbReference>
<evidence type="ECO:0000259" key="2">
    <source>
        <dbReference type="Pfam" id="PF07687"/>
    </source>
</evidence>
<dbReference type="FunFam" id="3.30.70.360:FF:000004">
    <property type="entry name" value="Peptidase M20 domain-containing protein 2"/>
    <property type="match status" value="1"/>
</dbReference>
<dbReference type="MEROPS" id="M20.019"/>
<dbReference type="NCBIfam" id="TIGR01891">
    <property type="entry name" value="amidohydrolases"/>
    <property type="match status" value="1"/>
</dbReference>
<dbReference type="Pfam" id="PF07687">
    <property type="entry name" value="M20_dimer"/>
    <property type="match status" value="1"/>
</dbReference>
<accession>A0A0A2UXA9</accession>
<dbReference type="AlphaFoldDB" id="A0A0A2UXA9"/>
<evidence type="ECO:0000313" key="4">
    <source>
        <dbReference type="Proteomes" id="UP000030153"/>
    </source>
</evidence>
<sequence length="401" mass="42827">MSRMSTFRTTVEQEITRHVDAQAAVYLDVSHRIHENPEIGNEEYYASETLCGLLEQEGFEVTREIPEHDTAFIARKKGRDKGPKIGFLAEYDALPGLGHACGHNIIGTTSVAAAISLSKVLDQTGGEVVVLGTPAEEGGPNGSAKGTFVRHGLVQDLDACMMVHPSNQTNGTSASLAVDPLDFEFFGQSAHAAAKPEYGINALDGVIQLFNGVNAIRQHVTDDVRLHGVILDGGVAPNIVPDYARARFFVRAASREACNEVTAKVKRIAEGAALTTGATVKVTPIQNGVDNLVLNERFDTAFREKAIALGEDYVNEGREGIGSTDAGNISQVVPTIHPYIKIGPSDLVPHTDAFREAAKSERGDQALITGAKALALTGIDLLTNHALLQEVQAEFQAKQGV</sequence>
<keyword evidence="3" id="KW-0378">Hydrolase</keyword>
<dbReference type="GO" id="GO:0071713">
    <property type="term" value="F:para-aminobenzoyl-glutamate hydrolase activity"/>
    <property type="evidence" value="ECO:0007669"/>
    <property type="project" value="TreeGrafter"/>
</dbReference>
<dbReference type="Proteomes" id="UP000030153">
    <property type="component" value="Unassembled WGS sequence"/>
</dbReference>
<protein>
    <recommendedName>
        <fullName evidence="1">Peptidase M20 domain-containing protein 2</fullName>
    </recommendedName>
</protein>
<dbReference type="Gene3D" id="3.40.630.10">
    <property type="entry name" value="Zn peptidases"/>
    <property type="match status" value="1"/>
</dbReference>
<organism evidence="3 4">
    <name type="scientific">Pontibacillus chungwhensis BH030062</name>
    <dbReference type="NCBI Taxonomy" id="1385513"/>
    <lineage>
        <taxon>Bacteria</taxon>
        <taxon>Bacillati</taxon>
        <taxon>Bacillota</taxon>
        <taxon>Bacilli</taxon>
        <taxon>Bacillales</taxon>
        <taxon>Bacillaceae</taxon>
        <taxon>Pontibacillus</taxon>
    </lineage>
</organism>
<evidence type="ECO:0000256" key="1">
    <source>
        <dbReference type="PIRNR" id="PIRNR037226"/>
    </source>
</evidence>
<dbReference type="InterPro" id="IPR052030">
    <property type="entry name" value="Peptidase_M20/M20A_hydrolases"/>
</dbReference>
<feature type="domain" description="Peptidase M20 dimerisation" evidence="2">
    <location>
        <begin position="183"/>
        <end position="272"/>
    </location>
</feature>
<dbReference type="InterPro" id="IPR017144">
    <property type="entry name" value="Xaa-Arg_dipeptidase"/>
</dbReference>
<reference evidence="3 4" key="1">
    <citation type="submission" date="2013-08" db="EMBL/GenBank/DDBJ databases">
        <title>Genome of Pontibacillus chungwhensis.</title>
        <authorList>
            <person name="Wang Q."/>
            <person name="Wang G."/>
        </authorList>
    </citation>
    <scope>NUCLEOTIDE SEQUENCE [LARGE SCALE GENOMIC DNA]</scope>
    <source>
        <strain evidence="3 4">BH030062</strain>
    </source>
</reference>
<dbReference type="PANTHER" id="PTHR30575">
    <property type="entry name" value="PEPTIDASE M20"/>
    <property type="match status" value="1"/>
</dbReference>
<comment type="similarity">
    <text evidence="1">Belongs to the peptidase M20A family.</text>
</comment>
<comment type="caution">
    <text evidence="3">The sequence shown here is derived from an EMBL/GenBank/DDBJ whole genome shotgun (WGS) entry which is preliminary data.</text>
</comment>
<dbReference type="InterPro" id="IPR002933">
    <property type="entry name" value="Peptidase_M20"/>
</dbReference>
<dbReference type="InterPro" id="IPR011650">
    <property type="entry name" value="Peptidase_M20_dimer"/>
</dbReference>
<dbReference type="SUPFAM" id="SSF55031">
    <property type="entry name" value="Bacterial exopeptidase dimerisation domain"/>
    <property type="match status" value="1"/>
</dbReference>